<feature type="binding site" evidence="4">
    <location>
        <position position="98"/>
    </location>
    <ligand>
        <name>a divalent metal cation</name>
        <dbReference type="ChEBI" id="CHEBI:60240"/>
        <label>1</label>
    </ligand>
</feature>
<dbReference type="Gene3D" id="3.40.1390.30">
    <property type="entry name" value="NIF3 (NGG1p interacting factor 3)-like"/>
    <property type="match status" value="2"/>
</dbReference>
<feature type="binding site" evidence="4">
    <location>
        <position position="222"/>
    </location>
    <ligand>
        <name>a divalent metal cation</name>
        <dbReference type="ChEBI" id="CHEBI:60240"/>
        <label>1</label>
    </ligand>
</feature>
<dbReference type="Proteomes" id="UP000193834">
    <property type="component" value="Unassembled WGS sequence"/>
</dbReference>
<evidence type="ECO:0000256" key="1">
    <source>
        <dbReference type="ARBA" id="ARBA00006964"/>
    </source>
</evidence>
<accession>A0A1X7IY30</accession>
<keyword evidence="5" id="KW-0378">Hydrolase</keyword>
<keyword evidence="3 4" id="KW-0479">Metal-binding</keyword>
<dbReference type="InterPro" id="IPR036069">
    <property type="entry name" value="DUF34/NIF3_sf"/>
</dbReference>
<protein>
    <recommendedName>
        <fullName evidence="2">GTP cyclohydrolase 1 type 2 homolog</fullName>
    </recommendedName>
</protein>
<dbReference type="SUPFAM" id="SSF102705">
    <property type="entry name" value="NIF3 (NGG1p interacting factor 3)-like"/>
    <property type="match status" value="1"/>
</dbReference>
<evidence type="ECO:0000256" key="3">
    <source>
        <dbReference type="ARBA" id="ARBA00022723"/>
    </source>
</evidence>
<comment type="similarity">
    <text evidence="1">Belongs to the GTP cyclohydrolase I type 2/NIF3 family.</text>
</comment>
<dbReference type="STRING" id="1852522.SAMN06295960_1000"/>
<gene>
    <name evidence="5" type="ORF">SAMN06295960_1000</name>
</gene>
<reference evidence="5 6" key="1">
    <citation type="submission" date="2017-04" db="EMBL/GenBank/DDBJ databases">
        <authorList>
            <person name="Afonso C.L."/>
            <person name="Miller P.J."/>
            <person name="Scott M.A."/>
            <person name="Spackman E."/>
            <person name="Goraichik I."/>
            <person name="Dimitrov K.M."/>
            <person name="Suarez D.L."/>
            <person name="Swayne D.E."/>
        </authorList>
    </citation>
    <scope>NUCLEOTIDE SEQUENCE [LARGE SCALE GENOMIC DNA]</scope>
    <source>
        <strain evidence="5 6">11</strain>
    </source>
</reference>
<evidence type="ECO:0000313" key="5">
    <source>
        <dbReference type="EMBL" id="SMG20102.1"/>
    </source>
</evidence>
<feature type="binding site" evidence="4">
    <location>
        <position position="218"/>
    </location>
    <ligand>
        <name>a divalent metal cation</name>
        <dbReference type="ChEBI" id="CHEBI:60240"/>
        <label>1</label>
    </ligand>
</feature>
<feature type="binding site" evidence="4">
    <location>
        <position position="66"/>
    </location>
    <ligand>
        <name>a divalent metal cation</name>
        <dbReference type="ChEBI" id="CHEBI:60240"/>
        <label>1</label>
    </ligand>
</feature>
<dbReference type="AlphaFoldDB" id="A0A1X7IY30"/>
<evidence type="ECO:0000256" key="2">
    <source>
        <dbReference type="ARBA" id="ARBA00022112"/>
    </source>
</evidence>
<proteinExistence type="inferred from homology"/>
<dbReference type="Pfam" id="PF01784">
    <property type="entry name" value="DUF34_NIF3"/>
    <property type="match status" value="1"/>
</dbReference>
<dbReference type="GO" id="GO:0016787">
    <property type="term" value="F:hydrolase activity"/>
    <property type="evidence" value="ECO:0007669"/>
    <property type="project" value="UniProtKB-KW"/>
</dbReference>
<dbReference type="PANTHER" id="PTHR13799">
    <property type="entry name" value="NGG1 INTERACTING FACTOR 3"/>
    <property type="match status" value="1"/>
</dbReference>
<dbReference type="GO" id="GO:0046872">
    <property type="term" value="F:metal ion binding"/>
    <property type="evidence" value="ECO:0007669"/>
    <property type="project" value="UniProtKB-KW"/>
</dbReference>
<evidence type="ECO:0000313" key="6">
    <source>
        <dbReference type="Proteomes" id="UP000193834"/>
    </source>
</evidence>
<evidence type="ECO:0000256" key="4">
    <source>
        <dbReference type="PIRSR" id="PIRSR602678-1"/>
    </source>
</evidence>
<keyword evidence="6" id="KW-1185">Reference proteome</keyword>
<organism evidence="5 6">
    <name type="scientific">Paenibacillus aquistagni</name>
    <dbReference type="NCBI Taxonomy" id="1852522"/>
    <lineage>
        <taxon>Bacteria</taxon>
        <taxon>Bacillati</taxon>
        <taxon>Bacillota</taxon>
        <taxon>Bacilli</taxon>
        <taxon>Bacillales</taxon>
        <taxon>Paenibacillaceae</taxon>
        <taxon>Paenibacillus</taxon>
    </lineage>
</organism>
<name>A0A1X7IY30_9BACL</name>
<dbReference type="EMBL" id="FXAZ01000001">
    <property type="protein sequence ID" value="SMG20102.1"/>
    <property type="molecule type" value="Genomic_DNA"/>
</dbReference>
<dbReference type="PANTHER" id="PTHR13799:SF14">
    <property type="entry name" value="GTP CYCLOHYDROLASE 1 TYPE 2 HOMOLOG"/>
    <property type="match status" value="1"/>
</dbReference>
<dbReference type="GO" id="GO:0005737">
    <property type="term" value="C:cytoplasm"/>
    <property type="evidence" value="ECO:0007669"/>
    <property type="project" value="TreeGrafter"/>
</dbReference>
<dbReference type="OrthoDB" id="9792792at2"/>
<dbReference type="RefSeq" id="WP_085493195.1">
    <property type="nucleotide sequence ID" value="NZ_FXAZ01000001.1"/>
</dbReference>
<sequence length="251" mass="28464">MNEYQLCAAISELFGDLLDQFKDAGEYGFNHRTGRTIQRLGYCTNLTPELIEQAKDKQVDFIITHHDAWEFIFGMKEECLKRLQNYRIGHFYVHLPLDYAEFGTCNSLFKEIGNVAIIKQSQHVNGTSTIGIGELTSSISFDDFTARVADVLHEDIKAWPYGQSMVKRIGMITGAGSNTNEIRSAKEQHCDVYMTGEKSLYTIQYAKFAGINLLVGSHTFTEIFGVRSFAQKLQAAYPSIELVYLAEEHFE</sequence>
<feature type="binding site" evidence="4">
    <location>
        <position position="65"/>
    </location>
    <ligand>
        <name>a divalent metal cation</name>
        <dbReference type="ChEBI" id="CHEBI:60240"/>
        <label>1</label>
    </ligand>
</feature>
<dbReference type="InterPro" id="IPR002678">
    <property type="entry name" value="DUF34/NIF3"/>
</dbReference>